<evidence type="ECO:0000256" key="2">
    <source>
        <dbReference type="SAM" id="Phobius"/>
    </source>
</evidence>
<name>A0A0A0BC95_9CELL</name>
<dbReference type="RefSeq" id="WP_034624662.1">
    <property type="nucleotide sequence ID" value="NZ_AXNT01000004.1"/>
</dbReference>
<protein>
    <submittedName>
        <fullName evidence="3">Uncharacterized protein</fullName>
    </submittedName>
</protein>
<sequence>MAGAGTDVDRSRNAAAWLRAAAAVATLVTGAVVAAVSWADSGPFTFVLVGVPALAVAPVLLLRARPGAAGIAAWVAAVVVLGWSVLTGLGTGAYFAAPGVVLLVAAIATLPGGAPAPTSTPASGRPGGGDRRSP</sequence>
<feature type="region of interest" description="Disordered" evidence="1">
    <location>
        <begin position="115"/>
        <end position="134"/>
    </location>
</feature>
<evidence type="ECO:0000313" key="3">
    <source>
        <dbReference type="EMBL" id="KGM03808.1"/>
    </source>
</evidence>
<dbReference type="AlphaFoldDB" id="A0A0A0BC95"/>
<keyword evidence="2" id="KW-0812">Transmembrane</keyword>
<comment type="caution">
    <text evidence="3">The sequence shown here is derived from an EMBL/GenBank/DDBJ whole genome shotgun (WGS) entry which is preliminary data.</text>
</comment>
<dbReference type="EMBL" id="AXNT01000004">
    <property type="protein sequence ID" value="KGM03808.1"/>
    <property type="molecule type" value="Genomic_DNA"/>
</dbReference>
<feature type="transmembrane region" description="Helical" evidence="2">
    <location>
        <begin position="44"/>
        <end position="62"/>
    </location>
</feature>
<proteinExistence type="predicted"/>
<gene>
    <name evidence="3" type="ORF">Q760_12050</name>
</gene>
<feature type="transmembrane region" description="Helical" evidence="2">
    <location>
        <begin position="16"/>
        <end position="38"/>
    </location>
</feature>
<evidence type="ECO:0000313" key="4">
    <source>
        <dbReference type="Proteomes" id="UP000029833"/>
    </source>
</evidence>
<organism evidence="3 4">
    <name type="scientific">Cellulomonas cellasea DSM 20118</name>
    <dbReference type="NCBI Taxonomy" id="1408250"/>
    <lineage>
        <taxon>Bacteria</taxon>
        <taxon>Bacillati</taxon>
        <taxon>Actinomycetota</taxon>
        <taxon>Actinomycetes</taxon>
        <taxon>Micrococcales</taxon>
        <taxon>Cellulomonadaceae</taxon>
        <taxon>Cellulomonas</taxon>
    </lineage>
</organism>
<accession>A0A0A0BC95</accession>
<evidence type="ECO:0000256" key="1">
    <source>
        <dbReference type="SAM" id="MobiDB-lite"/>
    </source>
</evidence>
<feature type="transmembrane region" description="Helical" evidence="2">
    <location>
        <begin position="69"/>
        <end position="86"/>
    </location>
</feature>
<keyword evidence="2" id="KW-0472">Membrane</keyword>
<feature type="transmembrane region" description="Helical" evidence="2">
    <location>
        <begin position="92"/>
        <end position="110"/>
    </location>
</feature>
<keyword evidence="2" id="KW-1133">Transmembrane helix</keyword>
<dbReference type="Proteomes" id="UP000029833">
    <property type="component" value="Unassembled WGS sequence"/>
</dbReference>
<dbReference type="STRING" id="1408250.Q760_12050"/>
<reference evidence="3 4" key="1">
    <citation type="submission" date="2013-10" db="EMBL/GenBank/DDBJ databases">
        <authorList>
            <person name="Wang G."/>
            <person name="Zhuang W."/>
        </authorList>
    </citation>
    <scope>NUCLEOTIDE SEQUENCE [LARGE SCALE GENOMIC DNA]</scope>
    <source>
        <strain evidence="3 4">DSM 20118</strain>
    </source>
</reference>
<feature type="compositionally biased region" description="Low complexity" evidence="1">
    <location>
        <begin position="115"/>
        <end position="124"/>
    </location>
</feature>
<keyword evidence="4" id="KW-1185">Reference proteome</keyword>